<keyword evidence="7 18" id="KW-0963">Cytoplasm</keyword>
<dbReference type="InterPro" id="IPR011127">
    <property type="entry name" value="Dala_Dala_lig_N"/>
</dbReference>
<evidence type="ECO:0000256" key="20">
    <source>
        <dbReference type="PIRSR" id="PIRSR039102-3"/>
    </source>
</evidence>
<dbReference type="NCBIfam" id="NF002378">
    <property type="entry name" value="PRK01372.1"/>
    <property type="match status" value="1"/>
</dbReference>
<feature type="binding site" evidence="20">
    <location>
        <position position="277"/>
    </location>
    <ligand>
        <name>Mg(2+)</name>
        <dbReference type="ChEBI" id="CHEBI:18420"/>
        <label>2</label>
    </ligand>
</feature>
<keyword evidence="14 18" id="KW-0573">Peptidoglycan synthesis</keyword>
<dbReference type="PIRSF" id="PIRSF039102">
    <property type="entry name" value="Ddl/VanB"/>
    <property type="match status" value="1"/>
</dbReference>
<dbReference type="InterPro" id="IPR011095">
    <property type="entry name" value="Dala_Dala_lig_C"/>
</dbReference>
<dbReference type="Proteomes" id="UP000244948">
    <property type="component" value="Unassembled WGS sequence"/>
</dbReference>
<evidence type="ECO:0000256" key="4">
    <source>
        <dbReference type="ARBA" id="ARBA00004752"/>
    </source>
</evidence>
<dbReference type="EC" id="6.3.2.4" evidence="6 18"/>
<dbReference type="EMBL" id="QEWR01000002">
    <property type="protein sequence ID" value="PWD84760.1"/>
    <property type="molecule type" value="Genomic_DNA"/>
</dbReference>
<protein>
    <recommendedName>
        <fullName evidence="6 18">D-alanine--D-alanine ligase</fullName>
        <ecNumber evidence="6 18">6.3.2.4</ecNumber>
    </recommendedName>
    <alternativeName>
        <fullName evidence="18">D-Ala-D-Ala ligase</fullName>
    </alternativeName>
    <alternativeName>
        <fullName evidence="18">D-alanylalanine synthetase</fullName>
    </alternativeName>
</protein>
<evidence type="ECO:0000256" key="6">
    <source>
        <dbReference type="ARBA" id="ARBA00012216"/>
    </source>
</evidence>
<comment type="cofactor">
    <cofactor evidence="1">
        <name>Mn(2+)</name>
        <dbReference type="ChEBI" id="CHEBI:29035"/>
    </cofactor>
</comment>
<evidence type="ECO:0000256" key="17">
    <source>
        <dbReference type="ARBA" id="ARBA00047614"/>
    </source>
</evidence>
<evidence type="ECO:0000256" key="18">
    <source>
        <dbReference type="HAMAP-Rule" id="MF_00047"/>
    </source>
</evidence>
<organism evidence="23 24">
    <name type="scientific">Ignatzschineria indica</name>
    <dbReference type="NCBI Taxonomy" id="472583"/>
    <lineage>
        <taxon>Bacteria</taxon>
        <taxon>Pseudomonadati</taxon>
        <taxon>Pseudomonadota</taxon>
        <taxon>Gammaproteobacteria</taxon>
        <taxon>Cardiobacteriales</taxon>
        <taxon>Ignatzschineriaceae</taxon>
        <taxon>Ignatzschineria</taxon>
    </lineage>
</organism>
<dbReference type="GO" id="GO:0008360">
    <property type="term" value="P:regulation of cell shape"/>
    <property type="evidence" value="ECO:0007669"/>
    <property type="project" value="UniProtKB-KW"/>
</dbReference>
<accession>A0A2U2ANH0</accession>
<dbReference type="AlphaFoldDB" id="A0A2U2ANH0"/>
<evidence type="ECO:0000256" key="14">
    <source>
        <dbReference type="ARBA" id="ARBA00022984"/>
    </source>
</evidence>
<keyword evidence="16 18" id="KW-0961">Cell wall biogenesis/degradation</keyword>
<feature type="active site" evidence="19">
    <location>
        <position position="27"/>
    </location>
</feature>
<dbReference type="NCBIfam" id="TIGR01205">
    <property type="entry name" value="D_ala_D_alaTIGR"/>
    <property type="match status" value="1"/>
</dbReference>
<keyword evidence="13 18" id="KW-0133">Cell shape</keyword>
<keyword evidence="12 20" id="KW-0460">Magnesium</keyword>
<evidence type="ECO:0000256" key="21">
    <source>
        <dbReference type="PROSITE-ProRule" id="PRU00409"/>
    </source>
</evidence>
<keyword evidence="10 21" id="KW-0547">Nucleotide-binding</keyword>
<dbReference type="Gene3D" id="3.40.50.20">
    <property type="match status" value="1"/>
</dbReference>
<dbReference type="GO" id="GO:0046872">
    <property type="term" value="F:metal ion binding"/>
    <property type="evidence" value="ECO:0007669"/>
    <property type="project" value="UniProtKB-KW"/>
</dbReference>
<comment type="similarity">
    <text evidence="5 18">Belongs to the D-alanine--D-alanine ligase family.</text>
</comment>
<dbReference type="InterPro" id="IPR000291">
    <property type="entry name" value="D-Ala_lig_Van_CS"/>
</dbReference>
<evidence type="ECO:0000256" key="11">
    <source>
        <dbReference type="ARBA" id="ARBA00022840"/>
    </source>
</evidence>
<evidence type="ECO:0000313" key="24">
    <source>
        <dbReference type="Proteomes" id="UP000244948"/>
    </source>
</evidence>
<dbReference type="PANTHER" id="PTHR23132:SF23">
    <property type="entry name" value="D-ALANINE--D-ALANINE LIGASE B"/>
    <property type="match status" value="1"/>
</dbReference>
<evidence type="ECO:0000256" key="5">
    <source>
        <dbReference type="ARBA" id="ARBA00010871"/>
    </source>
</evidence>
<dbReference type="PROSITE" id="PS50975">
    <property type="entry name" value="ATP_GRASP"/>
    <property type="match status" value="1"/>
</dbReference>
<dbReference type="RefSeq" id="WP_109235901.1">
    <property type="nucleotide sequence ID" value="NZ_BMXZ01000001.1"/>
</dbReference>
<dbReference type="GO" id="GO:0005829">
    <property type="term" value="C:cytosol"/>
    <property type="evidence" value="ECO:0007669"/>
    <property type="project" value="TreeGrafter"/>
</dbReference>
<dbReference type="GO" id="GO:0005524">
    <property type="term" value="F:ATP binding"/>
    <property type="evidence" value="ECO:0007669"/>
    <property type="project" value="UniProtKB-UniRule"/>
</dbReference>
<dbReference type="PROSITE" id="PS00843">
    <property type="entry name" value="DALA_DALA_LIGASE_1"/>
    <property type="match status" value="1"/>
</dbReference>
<evidence type="ECO:0000256" key="16">
    <source>
        <dbReference type="ARBA" id="ARBA00023316"/>
    </source>
</evidence>
<dbReference type="FunFam" id="3.30.470.20:FF:000008">
    <property type="entry name" value="D-alanine--D-alanine ligase"/>
    <property type="match status" value="1"/>
</dbReference>
<comment type="catalytic activity">
    <reaction evidence="17 18">
        <text>2 D-alanine + ATP = D-alanyl-D-alanine + ADP + phosphate + H(+)</text>
        <dbReference type="Rhea" id="RHEA:11224"/>
        <dbReference type="ChEBI" id="CHEBI:15378"/>
        <dbReference type="ChEBI" id="CHEBI:30616"/>
        <dbReference type="ChEBI" id="CHEBI:43474"/>
        <dbReference type="ChEBI" id="CHEBI:57416"/>
        <dbReference type="ChEBI" id="CHEBI:57822"/>
        <dbReference type="ChEBI" id="CHEBI:456216"/>
        <dbReference type="EC" id="6.3.2.4"/>
    </reaction>
</comment>
<evidence type="ECO:0000256" key="12">
    <source>
        <dbReference type="ARBA" id="ARBA00022842"/>
    </source>
</evidence>
<dbReference type="FunFam" id="3.40.50.20:FF:000013">
    <property type="entry name" value="D-alanine--D-alanine ligase"/>
    <property type="match status" value="1"/>
</dbReference>
<name>A0A2U2ANH0_9GAMM</name>
<keyword evidence="24" id="KW-1185">Reference proteome</keyword>
<feature type="binding site" evidence="20">
    <location>
        <position position="264"/>
    </location>
    <ligand>
        <name>Mg(2+)</name>
        <dbReference type="ChEBI" id="CHEBI:18420"/>
        <label>1</label>
    </ligand>
</feature>
<dbReference type="Pfam" id="PF07478">
    <property type="entry name" value="Dala_Dala_lig_C"/>
    <property type="match status" value="1"/>
</dbReference>
<dbReference type="InterPro" id="IPR005905">
    <property type="entry name" value="D_ala_D_ala"/>
</dbReference>
<sequence length="313" mass="34184">MVSALNRFEDPKVFGKVAVVYGGHSSEREVSLWSGEAVLAALKAQGIDAHGIDTAEVELLSHLVAESFDRVFIVLHGRGGEDGVLQGALEYLNIPYTGSGVLASSVGMDKLKSKQIWQALGLPVLESYLLNSEEDVARLAPILRYPVAVKPAEEGSSIGVSRVESADDLLAAWKAAGGYNSPIFAENWIVGNGEYTCAILNGTALPIIRMETDLAFYDYEAKYLREDTRYFCPSGLSQADEMRFRKLCEEAFHALGADGWGRVDFVLDRDNNPWLLEINTVPGMTNHSLVPLAANRAGISFERLCWLILEGSL</sequence>
<dbReference type="InterPro" id="IPR011761">
    <property type="entry name" value="ATP-grasp"/>
</dbReference>
<dbReference type="SUPFAM" id="SSF56059">
    <property type="entry name" value="Glutathione synthetase ATP-binding domain-like"/>
    <property type="match status" value="1"/>
</dbReference>
<comment type="function">
    <text evidence="2 18">Cell wall formation.</text>
</comment>
<keyword evidence="8 18" id="KW-0436">Ligase</keyword>
<dbReference type="InterPro" id="IPR016185">
    <property type="entry name" value="PreATP-grasp_dom_sf"/>
</dbReference>
<dbReference type="Gene3D" id="3.30.1490.20">
    <property type="entry name" value="ATP-grasp fold, A domain"/>
    <property type="match status" value="1"/>
</dbReference>
<gene>
    <name evidence="18" type="primary">ddl</name>
    <name evidence="23" type="ORF">DC082_04325</name>
</gene>
<dbReference type="Gene3D" id="3.30.470.20">
    <property type="entry name" value="ATP-grasp fold, B domain"/>
    <property type="match status" value="1"/>
</dbReference>
<dbReference type="GO" id="GO:0071555">
    <property type="term" value="P:cell wall organization"/>
    <property type="evidence" value="ECO:0007669"/>
    <property type="project" value="UniProtKB-KW"/>
</dbReference>
<evidence type="ECO:0000256" key="3">
    <source>
        <dbReference type="ARBA" id="ARBA00004496"/>
    </source>
</evidence>
<dbReference type="PANTHER" id="PTHR23132">
    <property type="entry name" value="D-ALANINE--D-ALANINE LIGASE"/>
    <property type="match status" value="1"/>
</dbReference>
<feature type="active site" evidence="19">
    <location>
        <position position="288"/>
    </location>
</feature>
<comment type="caution">
    <text evidence="23">The sequence shown here is derived from an EMBL/GenBank/DDBJ whole genome shotgun (WGS) entry which is preliminary data.</text>
</comment>
<keyword evidence="9 20" id="KW-0479">Metal-binding</keyword>
<evidence type="ECO:0000256" key="19">
    <source>
        <dbReference type="PIRSR" id="PIRSR039102-1"/>
    </source>
</evidence>
<dbReference type="UniPathway" id="UPA00219"/>
<feature type="binding site" evidence="20">
    <location>
        <position position="279"/>
    </location>
    <ligand>
        <name>Mg(2+)</name>
        <dbReference type="ChEBI" id="CHEBI:18420"/>
        <label>2</label>
    </ligand>
</feature>
<evidence type="ECO:0000256" key="2">
    <source>
        <dbReference type="ARBA" id="ARBA00003921"/>
    </source>
</evidence>
<dbReference type="SUPFAM" id="SSF52440">
    <property type="entry name" value="PreATP-grasp domain"/>
    <property type="match status" value="1"/>
</dbReference>
<reference evidence="23 24" key="1">
    <citation type="journal article" date="2018" name="Genome Announc.">
        <title>Ignatzschineria cameli sp. nov., isolated from necrotic foot tissue of dromedaries (Camelus dromedarius) and associated maggots (Wohlfahrtia species) in Dubai.</title>
        <authorList>
            <person name="Tsang C.C."/>
            <person name="Tang J.Y."/>
            <person name="Fong J.Y."/>
            <person name="Kinne J."/>
            <person name="Lee H.H."/>
            <person name="Joseph M."/>
            <person name="Jose S."/>
            <person name="Schuster R.K."/>
            <person name="Tang Y."/>
            <person name="Sivakumar S."/>
            <person name="Chen J.H."/>
            <person name="Teng J.L."/>
            <person name="Lau S.K."/>
            <person name="Wernery U."/>
            <person name="Woo P.C."/>
        </authorList>
    </citation>
    <scope>NUCLEOTIDE SEQUENCE [LARGE SCALE GENOMIC DNA]</scope>
    <source>
        <strain evidence="23 24">KCTC 22643</strain>
    </source>
</reference>
<dbReference type="InterPro" id="IPR013815">
    <property type="entry name" value="ATP_grasp_subdomain_1"/>
</dbReference>
<dbReference type="Pfam" id="PF01820">
    <property type="entry name" value="Dala_Dala_lig_N"/>
    <property type="match status" value="1"/>
</dbReference>
<comment type="subcellular location">
    <subcellularLocation>
        <location evidence="3 18">Cytoplasm</location>
    </subcellularLocation>
</comment>
<evidence type="ECO:0000259" key="22">
    <source>
        <dbReference type="PROSITE" id="PS50975"/>
    </source>
</evidence>
<evidence type="ECO:0000256" key="13">
    <source>
        <dbReference type="ARBA" id="ARBA00022960"/>
    </source>
</evidence>
<keyword evidence="15 20" id="KW-0464">Manganese</keyword>
<keyword evidence="11 21" id="KW-0067">ATP-binding</keyword>
<comment type="pathway">
    <text evidence="4 18">Cell wall biogenesis; peptidoglycan biosynthesis.</text>
</comment>
<comment type="cofactor">
    <cofactor evidence="20">
        <name>Mg(2+)</name>
        <dbReference type="ChEBI" id="CHEBI:18420"/>
    </cofactor>
    <cofactor evidence="20">
        <name>Mn(2+)</name>
        <dbReference type="ChEBI" id="CHEBI:29035"/>
    </cofactor>
    <text evidence="20">Binds 2 magnesium or manganese ions per subunit.</text>
</comment>
<dbReference type="PROSITE" id="PS00844">
    <property type="entry name" value="DALA_DALA_LIGASE_2"/>
    <property type="match status" value="1"/>
</dbReference>
<dbReference type="HAMAP" id="MF_00047">
    <property type="entry name" value="Dala_Dala_lig"/>
    <property type="match status" value="1"/>
</dbReference>
<feature type="active site" evidence="19">
    <location>
        <position position="156"/>
    </location>
</feature>
<evidence type="ECO:0000256" key="9">
    <source>
        <dbReference type="ARBA" id="ARBA00022723"/>
    </source>
</evidence>
<evidence type="ECO:0000256" key="15">
    <source>
        <dbReference type="ARBA" id="ARBA00023211"/>
    </source>
</evidence>
<proteinExistence type="inferred from homology"/>
<evidence type="ECO:0000256" key="7">
    <source>
        <dbReference type="ARBA" id="ARBA00022490"/>
    </source>
</evidence>
<evidence type="ECO:0000256" key="1">
    <source>
        <dbReference type="ARBA" id="ARBA00001936"/>
    </source>
</evidence>
<dbReference type="GO" id="GO:0009252">
    <property type="term" value="P:peptidoglycan biosynthetic process"/>
    <property type="evidence" value="ECO:0007669"/>
    <property type="project" value="UniProtKB-UniRule"/>
</dbReference>
<feature type="domain" description="ATP-grasp" evidence="22">
    <location>
        <begin position="114"/>
        <end position="310"/>
    </location>
</feature>
<feature type="binding site" evidence="20">
    <location>
        <position position="277"/>
    </location>
    <ligand>
        <name>Mg(2+)</name>
        <dbReference type="ChEBI" id="CHEBI:18420"/>
        <label>1</label>
    </ligand>
</feature>
<evidence type="ECO:0000313" key="23">
    <source>
        <dbReference type="EMBL" id="PWD84760.1"/>
    </source>
</evidence>
<evidence type="ECO:0000256" key="8">
    <source>
        <dbReference type="ARBA" id="ARBA00022598"/>
    </source>
</evidence>
<dbReference type="GO" id="GO:0008716">
    <property type="term" value="F:D-alanine-D-alanine ligase activity"/>
    <property type="evidence" value="ECO:0007669"/>
    <property type="project" value="UniProtKB-UniRule"/>
</dbReference>
<evidence type="ECO:0000256" key="10">
    <source>
        <dbReference type="ARBA" id="ARBA00022741"/>
    </source>
</evidence>